<evidence type="ECO:0000313" key="2">
    <source>
        <dbReference type="EMBL" id="MES1919687.1"/>
    </source>
</evidence>
<organism evidence="2 3">
    <name type="scientific">Bonamia ostreae</name>
    <dbReference type="NCBI Taxonomy" id="126728"/>
    <lineage>
        <taxon>Eukaryota</taxon>
        <taxon>Sar</taxon>
        <taxon>Rhizaria</taxon>
        <taxon>Endomyxa</taxon>
        <taxon>Ascetosporea</taxon>
        <taxon>Haplosporida</taxon>
        <taxon>Bonamia</taxon>
    </lineage>
</organism>
<proteinExistence type="predicted"/>
<dbReference type="Proteomes" id="UP001439008">
    <property type="component" value="Unassembled WGS sequence"/>
</dbReference>
<dbReference type="EMBL" id="JBDODL010000366">
    <property type="protein sequence ID" value="MES1919687.1"/>
    <property type="molecule type" value="Genomic_DNA"/>
</dbReference>
<evidence type="ECO:0000313" key="3">
    <source>
        <dbReference type="Proteomes" id="UP001439008"/>
    </source>
</evidence>
<dbReference type="PANTHER" id="PTHR13182">
    <property type="entry name" value="ZINC FINGER PROTEIN 622"/>
    <property type="match status" value="1"/>
</dbReference>
<dbReference type="InterPro" id="IPR040025">
    <property type="entry name" value="Znf622/Rei1/Reh1"/>
</dbReference>
<accession>A0ABV2AKA6</accession>
<protein>
    <recommendedName>
        <fullName evidence="1">C2H2-type domain-containing protein</fullName>
    </recommendedName>
</protein>
<reference evidence="2 3" key="1">
    <citation type="journal article" date="2024" name="BMC Biol.">
        <title>Comparative genomics of Ascetosporea gives new insight into the evolutionary basis for animal parasitism in Rhizaria.</title>
        <authorList>
            <person name="Hiltunen Thoren M."/>
            <person name="Onut-Brannstrom I."/>
            <person name="Alfjorden A."/>
            <person name="Peckova H."/>
            <person name="Swords F."/>
            <person name="Hooper C."/>
            <person name="Holzer A.S."/>
            <person name="Bass D."/>
            <person name="Burki F."/>
        </authorList>
    </citation>
    <scope>NUCLEOTIDE SEQUENCE [LARGE SCALE GENOMIC DNA]</scope>
    <source>
        <strain evidence="2">20-A016</strain>
    </source>
</reference>
<gene>
    <name evidence="2" type="ORF">MHBO_001474</name>
</gene>
<dbReference type="PROSITE" id="PS00028">
    <property type="entry name" value="ZINC_FINGER_C2H2_1"/>
    <property type="match status" value="1"/>
</dbReference>
<comment type="caution">
    <text evidence="2">The sequence shown here is derived from an EMBL/GenBank/DDBJ whole genome shotgun (WGS) entry which is preliminary data.</text>
</comment>
<sequence>MQKIIEKQISIFCQSCKIEVQREQNGFDHYRTDWHCYNVKLKCSAKPPLTLQQYQTFVLVDTNVKKTFKCNDCNFFRLNFESDFFWILLKQYFAKIKRKNFKSENAFKEHKLTRKHLKKLKSVCGNSGKKRNFVDSEFQCLFCQNGFDKQEKLDLHFNEHGFFIPYKESLKSLKTFLVFLREKIKIGQCIYCDRKFVVKEKFNPAQFHMVWQKLNKDRQKSLQIERSQKSIFCRI</sequence>
<name>A0ABV2AKA6_9EUKA</name>
<feature type="domain" description="C2H2-type" evidence="1">
    <location>
        <begin position="140"/>
        <end position="160"/>
    </location>
</feature>
<dbReference type="Gene3D" id="3.30.160.60">
    <property type="entry name" value="Classic Zinc Finger"/>
    <property type="match status" value="1"/>
</dbReference>
<dbReference type="Pfam" id="PF12756">
    <property type="entry name" value="zf-C2H2_2"/>
    <property type="match status" value="1"/>
</dbReference>
<keyword evidence="3" id="KW-1185">Reference proteome</keyword>
<dbReference type="InterPro" id="IPR013087">
    <property type="entry name" value="Znf_C2H2_type"/>
</dbReference>
<dbReference type="PANTHER" id="PTHR13182:SF8">
    <property type="entry name" value="CYTOPLASMIC 60S SUBUNIT BIOGENESIS FACTOR ZNF622"/>
    <property type="match status" value="1"/>
</dbReference>
<dbReference type="InterPro" id="IPR041661">
    <property type="entry name" value="ZN622/Rei1/Reh1_Znf-C2H2"/>
</dbReference>
<evidence type="ECO:0000259" key="1">
    <source>
        <dbReference type="PROSITE" id="PS00028"/>
    </source>
</evidence>